<reference evidence="4 5" key="1">
    <citation type="journal article" date="2014" name="PLoS ONE">
        <title>Global Analysis of Gene Expression Profiles in Physic Nut (Jatropha curcas L.) Seedlings Exposed to Salt Stress.</title>
        <authorList>
            <person name="Zhang L."/>
            <person name="Zhang C."/>
            <person name="Wu P."/>
            <person name="Chen Y."/>
            <person name="Li M."/>
            <person name="Jiang H."/>
            <person name="Wu G."/>
        </authorList>
    </citation>
    <scope>NUCLEOTIDE SEQUENCE [LARGE SCALE GENOMIC DNA]</scope>
    <source>
        <strain evidence="5">cv. GZQX0401</strain>
        <tissue evidence="4">Young leaves</tissue>
    </source>
</reference>
<dbReference type="InterPro" id="IPR044794">
    <property type="entry name" value="APRL5/7"/>
</dbReference>
<keyword evidence="2" id="KW-0732">Signal</keyword>
<feature type="signal peptide" evidence="2">
    <location>
        <begin position="1"/>
        <end position="22"/>
    </location>
</feature>
<gene>
    <name evidence="4" type="ORF">JCGZ_02714</name>
</gene>
<keyword evidence="5" id="KW-1185">Reference proteome</keyword>
<sequence>MALVFIFLLCIGALPSIPFVSASASDSVCPNESVLFSCNLQSQCPLSISPNPPLEVDGKFLDRALTSKQRNSCTSILFYASWCPFSQNMRPKFNMLGSMFPQIEHFSVEQSSASPSIFSRYGIHSLPSLLIVNQTSKLQYHGPKDLQSLVQFYEKTTGLKPVQCFGEDEPTGLDSGEESIMQHWDVSSLEEMMKKEPYLVFAVLFLFLRVLLFISPKLVSHLKAFYGSYVPHFNLEIFGETSQLFGRILHMIDVRRIWVKLRLCKARNFHEGAKNCRVWASSLASVSLGESSSARSQS</sequence>
<dbReference type="OrthoDB" id="1899781at2759"/>
<dbReference type="PANTHER" id="PTHR47126">
    <property type="entry name" value="5'-ADENYLYLSULFATE REDUCTASE-LIKE 7"/>
    <property type="match status" value="1"/>
</dbReference>
<dbReference type="PANTHER" id="PTHR47126:SF3">
    <property type="entry name" value="5'-ADENYLYLSULFATE REDUCTASE-LIKE 5"/>
    <property type="match status" value="1"/>
</dbReference>
<dbReference type="KEGG" id="jcu:105632621"/>
<evidence type="ECO:0000313" key="4">
    <source>
        <dbReference type="EMBL" id="KDP39694.1"/>
    </source>
</evidence>
<dbReference type="Gene3D" id="3.40.30.10">
    <property type="entry name" value="Glutaredoxin"/>
    <property type="match status" value="1"/>
</dbReference>
<dbReference type="EMBL" id="KK914347">
    <property type="protein sequence ID" value="KDP39694.1"/>
    <property type="molecule type" value="Genomic_DNA"/>
</dbReference>
<keyword evidence="1" id="KW-1133">Transmembrane helix</keyword>
<feature type="transmembrane region" description="Helical" evidence="1">
    <location>
        <begin position="197"/>
        <end position="214"/>
    </location>
</feature>
<keyword evidence="1" id="KW-0812">Transmembrane</keyword>
<accession>A0A067L6J5</accession>
<dbReference type="Pfam" id="PF00085">
    <property type="entry name" value="Thioredoxin"/>
    <property type="match status" value="1"/>
</dbReference>
<protein>
    <recommendedName>
        <fullName evidence="3">Thioredoxin domain-containing protein</fullName>
    </recommendedName>
</protein>
<name>A0A067L6J5_JATCU</name>
<organism evidence="4 5">
    <name type="scientific">Jatropha curcas</name>
    <name type="common">Barbados nut</name>
    <dbReference type="NCBI Taxonomy" id="180498"/>
    <lineage>
        <taxon>Eukaryota</taxon>
        <taxon>Viridiplantae</taxon>
        <taxon>Streptophyta</taxon>
        <taxon>Embryophyta</taxon>
        <taxon>Tracheophyta</taxon>
        <taxon>Spermatophyta</taxon>
        <taxon>Magnoliopsida</taxon>
        <taxon>eudicotyledons</taxon>
        <taxon>Gunneridae</taxon>
        <taxon>Pentapetalae</taxon>
        <taxon>rosids</taxon>
        <taxon>fabids</taxon>
        <taxon>Malpighiales</taxon>
        <taxon>Euphorbiaceae</taxon>
        <taxon>Crotonoideae</taxon>
        <taxon>Jatropheae</taxon>
        <taxon>Jatropha</taxon>
    </lineage>
</organism>
<dbReference type="CDD" id="cd02999">
    <property type="entry name" value="PDI_a_ERp44_like"/>
    <property type="match status" value="1"/>
</dbReference>
<dbReference type="AlphaFoldDB" id="A0A067L6J5"/>
<dbReference type="InterPro" id="IPR013766">
    <property type="entry name" value="Thioredoxin_domain"/>
</dbReference>
<dbReference type="InterPro" id="IPR036249">
    <property type="entry name" value="Thioredoxin-like_sf"/>
</dbReference>
<feature type="chain" id="PRO_5001640192" description="Thioredoxin domain-containing protein" evidence="2">
    <location>
        <begin position="23"/>
        <end position="298"/>
    </location>
</feature>
<evidence type="ECO:0000256" key="2">
    <source>
        <dbReference type="SAM" id="SignalP"/>
    </source>
</evidence>
<feature type="domain" description="Thioredoxin" evidence="3">
    <location>
        <begin position="73"/>
        <end position="154"/>
    </location>
</feature>
<dbReference type="Proteomes" id="UP000027138">
    <property type="component" value="Unassembled WGS sequence"/>
</dbReference>
<evidence type="ECO:0000313" key="5">
    <source>
        <dbReference type="Proteomes" id="UP000027138"/>
    </source>
</evidence>
<proteinExistence type="predicted"/>
<keyword evidence="1" id="KW-0472">Membrane</keyword>
<evidence type="ECO:0000259" key="3">
    <source>
        <dbReference type="Pfam" id="PF00085"/>
    </source>
</evidence>
<evidence type="ECO:0000256" key="1">
    <source>
        <dbReference type="SAM" id="Phobius"/>
    </source>
</evidence>
<dbReference type="SUPFAM" id="SSF52833">
    <property type="entry name" value="Thioredoxin-like"/>
    <property type="match status" value="1"/>
</dbReference>